<dbReference type="InterPro" id="IPR036736">
    <property type="entry name" value="ACP-like_sf"/>
</dbReference>
<feature type="domain" description="Carrier" evidence="3">
    <location>
        <begin position="1"/>
        <end position="69"/>
    </location>
</feature>
<reference evidence="4 5" key="1">
    <citation type="journal article" date="2016" name="Sci. Rep.">
        <title>Peltaster fructicola genome reveals evolution from an invasive phytopathogen to an ectophytic parasite.</title>
        <authorList>
            <person name="Xu C."/>
            <person name="Chen H."/>
            <person name="Gleason M.L."/>
            <person name="Xu J.R."/>
            <person name="Liu H."/>
            <person name="Zhang R."/>
            <person name="Sun G."/>
        </authorList>
    </citation>
    <scope>NUCLEOTIDE SEQUENCE [LARGE SCALE GENOMIC DNA]</scope>
    <source>
        <strain evidence="4 5">LNHT1506</strain>
    </source>
</reference>
<dbReference type="Pfam" id="PF07993">
    <property type="entry name" value="NAD_binding_4"/>
    <property type="match status" value="1"/>
</dbReference>
<dbReference type="InterPro" id="IPR013120">
    <property type="entry name" value="FAR_NAD-bd"/>
</dbReference>
<dbReference type="Gene3D" id="1.10.1200.10">
    <property type="entry name" value="ACP-like"/>
    <property type="match status" value="1"/>
</dbReference>
<sequence>MTAIWETVLGNTGIELGPESNFFAAGGNSLLLLVLQTEIMKKFGSKPSLAVLFNARNLAAMAASMEEKKSAGELIHTLPTVDWSAETSVDQPLANMRHKPRSRPFGQGLIVVLTGATGFLGRHTVADLVARSDIQAIHCLAVRNITSTIAQSLQALSNRKVFLHPGDLTAPRLGLMEEEERLLFADADVIIHNGADVSFMKPYFALRQPNVGSTKYLAEMAVKYGLQSFHYVSTTGVALLSDKSPVLEGSLHANAPHKDIDGYVTGKWVSECYLENLNKSSGLPITIYRPSTITGPGAPTLDITHNVVKFSRKMKAIPHLDGWRGYFDAILVHNCARYLIDALLSKGSAPRTDYIHLSGEIVVEIATIKDFLEKQTRYEFAVLNMASWVKGARGQGLHELVGTYLLGLASSRVKPRMPRLMTSLPWGKTAAQGEEGVRDVS</sequence>
<dbReference type="Gene3D" id="3.40.50.720">
    <property type="entry name" value="NAD(P)-binding Rossmann-like Domain"/>
    <property type="match status" value="1"/>
</dbReference>
<gene>
    <name evidence="4" type="ORF">AMS68_002426</name>
</gene>
<evidence type="ECO:0000256" key="2">
    <source>
        <dbReference type="ARBA" id="ARBA00022553"/>
    </source>
</evidence>
<evidence type="ECO:0000313" key="4">
    <source>
        <dbReference type="EMBL" id="QIW96908.1"/>
    </source>
</evidence>
<keyword evidence="1" id="KW-0596">Phosphopantetheine</keyword>
<dbReference type="PANTHER" id="PTHR44845:SF6">
    <property type="entry name" value="BETA-ALANINE-ACTIVATING ENZYME"/>
    <property type="match status" value="1"/>
</dbReference>
<dbReference type="OrthoDB" id="329835at2759"/>
<dbReference type="AlphaFoldDB" id="A0A6H0XQL4"/>
<dbReference type="PROSITE" id="PS50075">
    <property type="entry name" value="CARRIER"/>
    <property type="match status" value="1"/>
</dbReference>
<accession>A0A6H0XQL4</accession>
<dbReference type="InterPro" id="IPR036291">
    <property type="entry name" value="NAD(P)-bd_dom_sf"/>
</dbReference>
<dbReference type="SUPFAM" id="SSF51735">
    <property type="entry name" value="NAD(P)-binding Rossmann-fold domains"/>
    <property type="match status" value="1"/>
</dbReference>
<dbReference type="InterPro" id="IPR009081">
    <property type="entry name" value="PP-bd_ACP"/>
</dbReference>
<dbReference type="Pfam" id="PF00550">
    <property type="entry name" value="PP-binding"/>
    <property type="match status" value="1"/>
</dbReference>
<keyword evidence="2" id="KW-0597">Phosphoprotein</keyword>
<dbReference type="Proteomes" id="UP000503462">
    <property type="component" value="Chromosome 2"/>
</dbReference>
<proteinExistence type="predicted"/>
<keyword evidence="5" id="KW-1185">Reference proteome</keyword>
<evidence type="ECO:0000256" key="1">
    <source>
        <dbReference type="ARBA" id="ARBA00022450"/>
    </source>
</evidence>
<organism evidence="4 5">
    <name type="scientific">Peltaster fructicola</name>
    <dbReference type="NCBI Taxonomy" id="286661"/>
    <lineage>
        <taxon>Eukaryota</taxon>
        <taxon>Fungi</taxon>
        <taxon>Dikarya</taxon>
        <taxon>Ascomycota</taxon>
        <taxon>Pezizomycotina</taxon>
        <taxon>Dothideomycetes</taxon>
        <taxon>Dothideomycetes incertae sedis</taxon>
        <taxon>Peltaster</taxon>
    </lineage>
</organism>
<evidence type="ECO:0000313" key="5">
    <source>
        <dbReference type="Proteomes" id="UP000503462"/>
    </source>
</evidence>
<name>A0A6H0XQL4_9PEZI</name>
<dbReference type="PANTHER" id="PTHR44845">
    <property type="entry name" value="CARRIER DOMAIN-CONTAINING PROTEIN"/>
    <property type="match status" value="1"/>
</dbReference>
<protein>
    <recommendedName>
        <fullName evidence="3">Carrier domain-containing protein</fullName>
    </recommendedName>
</protein>
<evidence type="ECO:0000259" key="3">
    <source>
        <dbReference type="PROSITE" id="PS50075"/>
    </source>
</evidence>
<dbReference type="EMBL" id="CP051140">
    <property type="protein sequence ID" value="QIW96908.1"/>
    <property type="molecule type" value="Genomic_DNA"/>
</dbReference>
<dbReference type="SUPFAM" id="SSF47336">
    <property type="entry name" value="ACP-like"/>
    <property type="match status" value="1"/>
</dbReference>